<dbReference type="Pfam" id="PF00023">
    <property type="entry name" value="Ank"/>
    <property type="match status" value="1"/>
</dbReference>
<dbReference type="SUPFAM" id="SSF52540">
    <property type="entry name" value="P-loop containing nucleoside triphosphate hydrolases"/>
    <property type="match status" value="1"/>
</dbReference>
<feature type="repeat" description="ANK" evidence="3">
    <location>
        <begin position="853"/>
        <end position="885"/>
    </location>
</feature>
<evidence type="ECO:0000313" key="6">
    <source>
        <dbReference type="Proteomes" id="UP001149165"/>
    </source>
</evidence>
<evidence type="ECO:0000256" key="3">
    <source>
        <dbReference type="PROSITE-ProRule" id="PRU00023"/>
    </source>
</evidence>
<feature type="repeat" description="ANK" evidence="3">
    <location>
        <begin position="919"/>
        <end position="951"/>
    </location>
</feature>
<evidence type="ECO:0000256" key="2">
    <source>
        <dbReference type="ARBA" id="ARBA00023043"/>
    </source>
</evidence>
<feature type="repeat" description="ANK" evidence="3">
    <location>
        <begin position="1117"/>
        <end position="1149"/>
    </location>
</feature>
<feature type="repeat" description="ANK" evidence="3">
    <location>
        <begin position="952"/>
        <end position="984"/>
    </location>
</feature>
<dbReference type="Gene3D" id="3.40.50.300">
    <property type="entry name" value="P-loop containing nucleotide triphosphate hydrolases"/>
    <property type="match status" value="1"/>
</dbReference>
<sequence length="1262" mass="141862">MGSTSFGNGTTNTGLQMGVNHGEINIISNPVGSLGLMDVLRLCLNIANEPDAPEALKSDYRDRAARFKSLNDQLRQWTQAVGLEEDGMTLSEIHDSRLDDLKTFTGVKNLFLAIGDICDTSDDCDGNEPLQASSTDDRHIQAYSRIESRAQNLKWVTSEGGKRTAQAKQLESMIGLLYKLIPIDTETNLSPYHVQGVDFQDRQGWMAIFQNSKNEMEKESQTEIRRNLQTWLFGTHLPNDMYVTCERHRATRERGTCEWILHRPWFLDWLSPEFPKDTSKVLWVNGPPGYGKSMLCSKIIDNMLATADNRVAFFFFRSDIERNDPLVIAQSWISQLMSHAVALDLVHGYWARRQGKKATRADIMRIIQGILQAIPGCTVIVDGLDECRWLHDSPEGDEFSSASAFLDALRPAIVDSNSRLLIFSRNEPEIRTCLFRYSQQVSLFTHTITSKDVDSDLVAYSQGIVGEALQSESQSKKAKDLGRLLASRCDGQFLWISLQMKSISPKAWTNQRLLQETISIAPTDLASTYKRNWAKILELPDEDQARAVNILRWLLFSFRPLTVQEFAEALLISEDCDMVLVNEAPDDIDENFARNGILYYCGSLIDIRQSEDGEDGGSVATNTVHLAHFSVKEYLLHRLLPHEAPPWFPPETFSERSDHALLAKMCLRYLTCLSEWQGSFRLEDSSFRGTFYDYAAGSWYRHAAVSWPEDSEVLGLVNLLFDTTRPNWAFWRRWFDRHDDESTAIKKKSVVTREPSPLYYAARFGFAETLKYLIEDKRHAVDKTGPYGKTALLVACERGDDNLVKLLLECGANPATPDDENRSPIWCAAQNGHSKVVRLLIDYGSNITARNSRGWTPLNIASDRGHFDTVTILLESGADFSVRQDDRMSPLYCASLNNHFRVAKLLIDKGADHEAQHTNGWTPLNIAASKGYIDLVELLIQNGADINLGNIDKRSPIHSALLNGHLEVTKMLLQNGAAIEVRDFQQFTPLGLAAMKSHREIVEILLKKGANPNVQGPDKRTPLYYAADHGNLDMVKLLVEAGADISIRQREGMAPIYGASFQNHRDVVEYLIEKGADFKSPYINKWTPVNVASDQGHTDMVRLLLDHGADMKIVNYNGSKPLLTASRNGHLEVVKLLLSRGANISDINDHGWMPLHAAAAGGHFEVCRFLLESQASANIGNKDDWTPLHEACHYGHRDVCTLLLENGADATSQDNIGRTPSKLASNRGHNQVVDLLQAWIAQQERNQQEMMHTLQAQLMYSL</sequence>
<protein>
    <recommendedName>
        <fullName evidence="4">Nephrocystin 3-like N-terminal domain-containing protein</fullName>
    </recommendedName>
</protein>
<organism evidence="5 6">
    <name type="scientific">Penicillium angulare</name>
    <dbReference type="NCBI Taxonomy" id="116970"/>
    <lineage>
        <taxon>Eukaryota</taxon>
        <taxon>Fungi</taxon>
        <taxon>Dikarya</taxon>
        <taxon>Ascomycota</taxon>
        <taxon>Pezizomycotina</taxon>
        <taxon>Eurotiomycetes</taxon>
        <taxon>Eurotiomycetidae</taxon>
        <taxon>Eurotiales</taxon>
        <taxon>Aspergillaceae</taxon>
        <taxon>Penicillium</taxon>
    </lineage>
</organism>
<dbReference type="OrthoDB" id="341259at2759"/>
<feature type="repeat" description="ANK" evidence="3">
    <location>
        <begin position="787"/>
        <end position="819"/>
    </location>
</feature>
<comment type="caution">
    <text evidence="5">The sequence shown here is derived from an EMBL/GenBank/DDBJ whole genome shotgun (WGS) entry which is preliminary data.</text>
</comment>
<name>A0A9W9F798_9EURO</name>
<reference evidence="5" key="2">
    <citation type="journal article" date="2023" name="IMA Fungus">
        <title>Comparative genomic study of the Penicillium genus elucidates a diverse pangenome and 15 lateral gene transfer events.</title>
        <authorList>
            <person name="Petersen C."/>
            <person name="Sorensen T."/>
            <person name="Nielsen M.R."/>
            <person name="Sondergaard T.E."/>
            <person name="Sorensen J.L."/>
            <person name="Fitzpatrick D.A."/>
            <person name="Frisvad J.C."/>
            <person name="Nielsen K.L."/>
        </authorList>
    </citation>
    <scope>NUCLEOTIDE SEQUENCE</scope>
    <source>
        <strain evidence="5">IBT 30069</strain>
    </source>
</reference>
<feature type="repeat" description="ANK" evidence="3">
    <location>
        <begin position="1018"/>
        <end position="1050"/>
    </location>
</feature>
<dbReference type="InterPro" id="IPR036770">
    <property type="entry name" value="Ankyrin_rpt-contain_sf"/>
</dbReference>
<feature type="repeat" description="ANK" evidence="3">
    <location>
        <begin position="820"/>
        <end position="852"/>
    </location>
</feature>
<dbReference type="InterPro" id="IPR002110">
    <property type="entry name" value="Ankyrin_rpt"/>
</dbReference>
<evidence type="ECO:0000313" key="5">
    <source>
        <dbReference type="EMBL" id="KAJ5094789.1"/>
    </source>
</evidence>
<dbReference type="PROSITE" id="PS50297">
    <property type="entry name" value="ANK_REP_REGION"/>
    <property type="match status" value="13"/>
</dbReference>
<keyword evidence="6" id="KW-1185">Reference proteome</keyword>
<dbReference type="PANTHER" id="PTHR24126:SF14">
    <property type="entry name" value="ANK_REP_REGION DOMAIN-CONTAINING PROTEIN"/>
    <property type="match status" value="1"/>
</dbReference>
<dbReference type="InterPro" id="IPR027417">
    <property type="entry name" value="P-loop_NTPase"/>
</dbReference>
<gene>
    <name evidence="5" type="ORF">N7456_010650</name>
</gene>
<feature type="repeat" description="ANK" evidence="3">
    <location>
        <begin position="886"/>
        <end position="918"/>
    </location>
</feature>
<dbReference type="PROSITE" id="PS50088">
    <property type="entry name" value="ANK_REPEAT"/>
    <property type="match status" value="13"/>
</dbReference>
<dbReference type="Pfam" id="PF12796">
    <property type="entry name" value="Ank_2"/>
    <property type="match status" value="5"/>
</dbReference>
<dbReference type="AlphaFoldDB" id="A0A9W9F798"/>
<dbReference type="SMART" id="SM00248">
    <property type="entry name" value="ANK"/>
    <property type="match status" value="14"/>
</dbReference>
<dbReference type="Gene3D" id="1.25.40.20">
    <property type="entry name" value="Ankyrin repeat-containing domain"/>
    <property type="match status" value="3"/>
</dbReference>
<evidence type="ECO:0000259" key="4">
    <source>
        <dbReference type="Pfam" id="PF24883"/>
    </source>
</evidence>
<keyword evidence="2 3" id="KW-0040">ANK repeat</keyword>
<dbReference type="EMBL" id="JAPQKH010000006">
    <property type="protein sequence ID" value="KAJ5094789.1"/>
    <property type="molecule type" value="Genomic_DNA"/>
</dbReference>
<keyword evidence="1" id="KW-0677">Repeat</keyword>
<feature type="repeat" description="ANK" evidence="3">
    <location>
        <begin position="1084"/>
        <end position="1116"/>
    </location>
</feature>
<feature type="repeat" description="ANK" evidence="3">
    <location>
        <begin position="1051"/>
        <end position="1077"/>
    </location>
</feature>
<dbReference type="SUPFAM" id="SSF48403">
    <property type="entry name" value="Ankyrin repeat"/>
    <property type="match status" value="2"/>
</dbReference>
<accession>A0A9W9F798</accession>
<dbReference type="Pfam" id="PF24883">
    <property type="entry name" value="NPHP3_N"/>
    <property type="match status" value="1"/>
</dbReference>
<feature type="domain" description="Nephrocystin 3-like N-terminal" evidence="4">
    <location>
        <begin position="255"/>
        <end position="425"/>
    </location>
</feature>
<feature type="repeat" description="ANK" evidence="3">
    <location>
        <begin position="1183"/>
        <end position="1215"/>
    </location>
</feature>
<dbReference type="PRINTS" id="PR01415">
    <property type="entry name" value="ANKYRIN"/>
</dbReference>
<dbReference type="PANTHER" id="PTHR24126">
    <property type="entry name" value="ANKYRIN REPEAT, PH AND SEC7 DOMAIN CONTAINING PROTEIN SECG-RELATED"/>
    <property type="match status" value="1"/>
</dbReference>
<dbReference type="Proteomes" id="UP001149165">
    <property type="component" value="Unassembled WGS sequence"/>
</dbReference>
<feature type="repeat" description="ANK" evidence="3">
    <location>
        <begin position="985"/>
        <end position="1017"/>
    </location>
</feature>
<feature type="repeat" description="ANK" evidence="3">
    <location>
        <begin position="1150"/>
        <end position="1182"/>
    </location>
</feature>
<reference evidence="5" key="1">
    <citation type="submission" date="2022-11" db="EMBL/GenBank/DDBJ databases">
        <authorList>
            <person name="Petersen C."/>
        </authorList>
    </citation>
    <scope>NUCLEOTIDE SEQUENCE</scope>
    <source>
        <strain evidence="5">IBT 30069</strain>
    </source>
</reference>
<proteinExistence type="predicted"/>
<evidence type="ECO:0000256" key="1">
    <source>
        <dbReference type="ARBA" id="ARBA00022737"/>
    </source>
</evidence>
<dbReference type="InterPro" id="IPR056884">
    <property type="entry name" value="NPHP3-like_N"/>
</dbReference>